<evidence type="ECO:0000256" key="1">
    <source>
        <dbReference type="ARBA" id="ARBA00008668"/>
    </source>
</evidence>
<evidence type="ECO:0000313" key="4">
    <source>
        <dbReference type="Proteomes" id="UP000886595"/>
    </source>
</evidence>
<comment type="caution">
    <text evidence="3">The sequence shown here is derived from an EMBL/GenBank/DDBJ whole genome shotgun (WGS) entry which is preliminary data.</text>
</comment>
<dbReference type="Proteomes" id="UP000886595">
    <property type="component" value="Unassembled WGS sequence"/>
</dbReference>
<evidence type="ECO:0000256" key="2">
    <source>
        <dbReference type="SAM" id="MobiDB-lite"/>
    </source>
</evidence>
<dbReference type="OrthoDB" id="1600564at2759"/>
<dbReference type="InterPro" id="IPR001087">
    <property type="entry name" value="GDSL"/>
</dbReference>
<keyword evidence="4" id="KW-1185">Reference proteome</keyword>
<reference evidence="3 4" key="1">
    <citation type="submission" date="2020-02" db="EMBL/GenBank/DDBJ databases">
        <authorList>
            <person name="Ma Q."/>
            <person name="Huang Y."/>
            <person name="Song X."/>
            <person name="Pei D."/>
        </authorList>
    </citation>
    <scope>NUCLEOTIDE SEQUENCE [LARGE SCALE GENOMIC DNA]</scope>
    <source>
        <strain evidence="3">Sxm20200214</strain>
        <tissue evidence="3">Leaf</tissue>
    </source>
</reference>
<dbReference type="EMBL" id="JAAMPC010000011">
    <property type="protein sequence ID" value="KAG2283055.1"/>
    <property type="molecule type" value="Genomic_DNA"/>
</dbReference>
<dbReference type="InterPro" id="IPR050592">
    <property type="entry name" value="GDSL_lipolytic_enzyme"/>
</dbReference>
<dbReference type="GO" id="GO:0016788">
    <property type="term" value="F:hydrolase activity, acting on ester bonds"/>
    <property type="evidence" value="ECO:0007669"/>
    <property type="project" value="InterPro"/>
</dbReference>
<dbReference type="PANTHER" id="PTHR45642">
    <property type="entry name" value="GDSL ESTERASE/LIPASE EXL3"/>
    <property type="match status" value="1"/>
</dbReference>
<accession>A0A8X7R708</accession>
<feature type="region of interest" description="Disordered" evidence="2">
    <location>
        <begin position="146"/>
        <end position="166"/>
    </location>
</feature>
<feature type="compositionally biased region" description="Basic and acidic residues" evidence="2">
    <location>
        <begin position="146"/>
        <end position="156"/>
    </location>
</feature>
<comment type="similarity">
    <text evidence="1">Belongs to the 'GDSL' lipolytic enzyme family.</text>
</comment>
<organism evidence="3 4">
    <name type="scientific">Brassica carinata</name>
    <name type="common">Ethiopian mustard</name>
    <name type="synonym">Abyssinian cabbage</name>
    <dbReference type="NCBI Taxonomy" id="52824"/>
    <lineage>
        <taxon>Eukaryota</taxon>
        <taxon>Viridiplantae</taxon>
        <taxon>Streptophyta</taxon>
        <taxon>Embryophyta</taxon>
        <taxon>Tracheophyta</taxon>
        <taxon>Spermatophyta</taxon>
        <taxon>Magnoliopsida</taxon>
        <taxon>eudicotyledons</taxon>
        <taxon>Gunneridae</taxon>
        <taxon>Pentapetalae</taxon>
        <taxon>rosids</taxon>
        <taxon>malvids</taxon>
        <taxon>Brassicales</taxon>
        <taxon>Brassicaceae</taxon>
        <taxon>Brassiceae</taxon>
        <taxon>Brassica</taxon>
    </lineage>
</organism>
<dbReference type="InterPro" id="IPR036514">
    <property type="entry name" value="SGNH_hydro_sf"/>
</dbReference>
<dbReference type="AlphaFoldDB" id="A0A8X7R708"/>
<evidence type="ECO:0000313" key="3">
    <source>
        <dbReference type="EMBL" id="KAG2283055.1"/>
    </source>
</evidence>
<sequence>MFIHGPPEKHALHLISGRSLDRPKDLQEEAPVRYRAFIRMSKRNVKTRCNLRIDQDPGVSKAPHLSFMRHSKRNLLALKFGVLPLELTNDSSGYLQLGFELVSSSNDASNHPLSLSAQLEVRFKAPFVAVSYLSITTLADYPLNKRGDENCKEKSKNEKKKKRRDRAIYQQLGPRGFLVFTPKDERRRELTNARNRCRLSFLAGQSHGRLISLQIGKSSHPLCLRLASMSFGKMSSRCANRKNGGRSISTLLKTQGGKDLWHEGARIITVAGLPPIGCLPIVITVFSGEPLTNRRCIDRFSTVAINYNFYLQKELDLMQNSLAHLGSKIFYLDVYNPVYEIILDHRRFGFEEVSRGCCGIGYLEASVLCNPKSYVCPNTSAYVFFDSIHPSEKTYFILFKALRPIIDSFLSSF</sequence>
<dbReference type="Gene3D" id="3.40.50.1110">
    <property type="entry name" value="SGNH hydrolase"/>
    <property type="match status" value="1"/>
</dbReference>
<dbReference type="PANTHER" id="PTHR45642:SF3">
    <property type="entry name" value="OS09G0540400 PROTEIN"/>
    <property type="match status" value="1"/>
</dbReference>
<name>A0A8X7R708_BRACI</name>
<dbReference type="Pfam" id="PF00657">
    <property type="entry name" value="Lipase_GDSL"/>
    <property type="match status" value="1"/>
</dbReference>
<gene>
    <name evidence="3" type="ORF">Bca52824_054275</name>
</gene>
<protein>
    <submittedName>
        <fullName evidence="3">Uncharacterized protein</fullName>
    </submittedName>
</protein>
<proteinExistence type="inferred from homology"/>